<organism evidence="4 5">
    <name type="scientific">Elaphomyces granulatus</name>
    <dbReference type="NCBI Taxonomy" id="519963"/>
    <lineage>
        <taxon>Eukaryota</taxon>
        <taxon>Fungi</taxon>
        <taxon>Dikarya</taxon>
        <taxon>Ascomycota</taxon>
        <taxon>Pezizomycotina</taxon>
        <taxon>Eurotiomycetes</taxon>
        <taxon>Eurotiomycetidae</taxon>
        <taxon>Eurotiales</taxon>
        <taxon>Elaphomycetaceae</taxon>
        <taxon>Elaphomyces</taxon>
    </lineage>
</organism>
<keyword evidence="1" id="KW-0863">Zinc-finger</keyword>
<dbReference type="EMBL" id="NPHW01002348">
    <property type="protein sequence ID" value="OXV11686.1"/>
    <property type="molecule type" value="Genomic_DNA"/>
</dbReference>
<feature type="domain" description="C3H1-type" evidence="3">
    <location>
        <begin position="134"/>
        <end position="163"/>
    </location>
</feature>
<dbReference type="AlphaFoldDB" id="A0A232M5M8"/>
<feature type="region of interest" description="Disordered" evidence="2">
    <location>
        <begin position="310"/>
        <end position="368"/>
    </location>
</feature>
<reference evidence="4 5" key="1">
    <citation type="journal article" date="2015" name="Environ. Microbiol.">
        <title>Metagenome sequence of Elaphomyces granulatus from sporocarp tissue reveals Ascomycota ectomycorrhizal fingerprints of genome expansion and a Proteobacteria-rich microbiome.</title>
        <authorList>
            <person name="Quandt C.A."/>
            <person name="Kohler A."/>
            <person name="Hesse C.N."/>
            <person name="Sharpton T.J."/>
            <person name="Martin F."/>
            <person name="Spatafora J.W."/>
        </authorList>
    </citation>
    <scope>NUCLEOTIDE SEQUENCE [LARGE SCALE GENOMIC DNA]</scope>
    <source>
        <strain evidence="4 5">OSC145934</strain>
    </source>
</reference>
<dbReference type="GO" id="GO:0008270">
    <property type="term" value="F:zinc ion binding"/>
    <property type="evidence" value="ECO:0007669"/>
    <property type="project" value="UniProtKB-KW"/>
</dbReference>
<evidence type="ECO:0000313" key="5">
    <source>
        <dbReference type="Proteomes" id="UP000243515"/>
    </source>
</evidence>
<proteinExistence type="predicted"/>
<keyword evidence="1" id="KW-0862">Zinc</keyword>
<accession>A0A232M5M8</accession>
<dbReference type="Proteomes" id="UP000243515">
    <property type="component" value="Unassembled WGS sequence"/>
</dbReference>
<name>A0A232M5M8_9EURO</name>
<feature type="region of interest" description="Disordered" evidence="2">
    <location>
        <begin position="192"/>
        <end position="222"/>
    </location>
</feature>
<feature type="zinc finger region" description="C3H1-type" evidence="1">
    <location>
        <begin position="134"/>
        <end position="163"/>
    </location>
</feature>
<evidence type="ECO:0000256" key="1">
    <source>
        <dbReference type="PROSITE-ProRule" id="PRU00723"/>
    </source>
</evidence>
<dbReference type="PROSITE" id="PS50103">
    <property type="entry name" value="ZF_C3H1"/>
    <property type="match status" value="1"/>
</dbReference>
<feature type="compositionally biased region" description="Polar residues" evidence="2">
    <location>
        <begin position="192"/>
        <end position="214"/>
    </location>
</feature>
<feature type="compositionally biased region" description="Polar residues" evidence="2">
    <location>
        <begin position="310"/>
        <end position="319"/>
    </location>
</feature>
<protein>
    <recommendedName>
        <fullName evidence="3">C3H1-type domain-containing protein</fullName>
    </recommendedName>
</protein>
<evidence type="ECO:0000259" key="3">
    <source>
        <dbReference type="PROSITE" id="PS50103"/>
    </source>
</evidence>
<feature type="compositionally biased region" description="Polar residues" evidence="2">
    <location>
        <begin position="333"/>
        <end position="348"/>
    </location>
</feature>
<evidence type="ECO:0000313" key="4">
    <source>
        <dbReference type="EMBL" id="OXV11686.1"/>
    </source>
</evidence>
<comment type="caution">
    <text evidence="4">The sequence shown here is derived from an EMBL/GenBank/DDBJ whole genome shotgun (WGS) entry which is preliminary data.</text>
</comment>
<dbReference type="OrthoDB" id="5355510at2759"/>
<dbReference type="InterPro" id="IPR000571">
    <property type="entry name" value="Znf_CCCH"/>
</dbReference>
<gene>
    <name evidence="4" type="ORF">Egran_00555</name>
</gene>
<evidence type="ECO:0000256" key="2">
    <source>
        <dbReference type="SAM" id="MobiDB-lite"/>
    </source>
</evidence>
<keyword evidence="1" id="KW-0479">Metal-binding</keyword>
<sequence length="412" mass="45449">MSFSVRSLFYCIRPDGTAAPFIAVDELPPQLYIRGVPRRLPAAETEGMICLGQLGFPRQSYIVESLPASMSSPPLIDRESQLPRNVTEETLPQHQGLTGPSIASGSRHLMNPQRSAAAGRQFNTSRQDATRRPRRKKMFCSFWLRHGECDYEQQGCRFKHEMPTDLKTLEVLGLRDIPLWYREKHKLPSLLQSNHDSQPLTGDGNRFSTASNVVRSPDRPGPEATAYVAPMSGFVGFSDFSSGDSLPTYPPLDPISRPRATSLTHGQDRVLIQESGITGNHANVHSPHRLKQSSKLRHIYEQNTLADFPSGHTSISGSQPHIWKHGGSAKNPDLTSPGSKGRSESTSPGCVPTRRPHHGLAHLSPLSSINESPSLPAIGSEMINSTNNGFYPTIRKDNLQEEVNLVEFDGHS</sequence>
<keyword evidence="5" id="KW-1185">Reference proteome</keyword>